<protein>
    <submittedName>
        <fullName evidence="1">Uncharacterized protein</fullName>
    </submittedName>
</protein>
<proteinExistence type="predicted"/>
<dbReference type="RefSeq" id="WP_063379382.1">
    <property type="nucleotide sequence ID" value="NZ_AUXT01000221.1"/>
</dbReference>
<accession>A0A162A0D2</accession>
<dbReference type="AlphaFoldDB" id="A0A162A0D2"/>
<comment type="caution">
    <text evidence="1">The sequence shown here is derived from an EMBL/GenBank/DDBJ whole genome shotgun (WGS) entry which is preliminary data.</text>
</comment>
<name>A0A162A0D2_9GAMM</name>
<sequence>MSGNNWNIINRPNWDAAYIEAVAKYWSITTDCKGSPEEVILEAIQQLNSESGLQEPTDALKAKSEEELNTLLFFKLLHSVGVSNVEIIDNKIAFLAESANHKNVRFVNVVPKFTFEQKNEPSFELSQGWQGFNIEVDIKLPPFITGDGNVQSTEQLTSLCEYLKLGLFFPFGENFYEGVTLPVNQEQNSTVAAASTQAADQAVQKMSAQSNPFSNAVTTFSNGVLSFREGGLKPRVSPRGGVAGINGDYDFAIFIGKLVAFNWREQIITSTEVPTNILEHKAALYDLDYQVSNGITLKFSVADKPPRSQEDGLSVWNITDYSSTLHIEIPQAPKADLLPTALADLIGVRANEPFTSN</sequence>
<evidence type="ECO:0000313" key="2">
    <source>
        <dbReference type="Proteomes" id="UP000076587"/>
    </source>
</evidence>
<dbReference type="Proteomes" id="UP000076587">
    <property type="component" value="Unassembled WGS sequence"/>
</dbReference>
<organism evidence="1 2">
    <name type="scientific">Pseudoalteromonas luteoviolacea NCIMB 1942</name>
    <dbReference type="NCBI Taxonomy" id="1365253"/>
    <lineage>
        <taxon>Bacteria</taxon>
        <taxon>Pseudomonadati</taxon>
        <taxon>Pseudomonadota</taxon>
        <taxon>Gammaproteobacteria</taxon>
        <taxon>Alteromonadales</taxon>
        <taxon>Pseudoalteromonadaceae</taxon>
        <taxon>Pseudoalteromonas</taxon>
    </lineage>
</organism>
<dbReference type="EMBL" id="AUXT01000221">
    <property type="protein sequence ID" value="KZN40621.1"/>
    <property type="molecule type" value="Genomic_DNA"/>
</dbReference>
<evidence type="ECO:0000313" key="1">
    <source>
        <dbReference type="EMBL" id="KZN40621.1"/>
    </source>
</evidence>
<dbReference type="PATRIC" id="fig|1365253.3.peg.5175"/>
<reference evidence="1 2" key="1">
    <citation type="submission" date="2013-07" db="EMBL/GenBank/DDBJ databases">
        <title>Comparative Genomic and Metabolomic Analysis of Twelve Strains of Pseudoalteromonas luteoviolacea.</title>
        <authorList>
            <person name="Vynne N.G."/>
            <person name="Mansson M."/>
            <person name="Gram L."/>
        </authorList>
    </citation>
    <scope>NUCLEOTIDE SEQUENCE [LARGE SCALE GENOMIC DNA]</scope>
    <source>
        <strain evidence="1 2">NCIMB 1942</strain>
    </source>
</reference>
<gene>
    <name evidence="1" type="ORF">N482_21060</name>
</gene>